<evidence type="ECO:0000256" key="6">
    <source>
        <dbReference type="ARBA" id="ARBA00023054"/>
    </source>
</evidence>
<name>A0A1R1XTF9_9FUNG</name>
<protein>
    <recommendedName>
        <fullName evidence="9">ATP-dependent RNA helicase</fullName>
        <ecNumber evidence="9">3.6.4.13</ecNumber>
    </recommendedName>
</protein>
<dbReference type="CDD" id="cd17960">
    <property type="entry name" value="DEADc_DDX55"/>
    <property type="match status" value="1"/>
</dbReference>
<evidence type="ECO:0000256" key="2">
    <source>
        <dbReference type="ARBA" id="ARBA00022801"/>
    </source>
</evidence>
<evidence type="ECO:0000313" key="14">
    <source>
        <dbReference type="Proteomes" id="UP000187283"/>
    </source>
</evidence>
<feature type="domain" description="Helicase ATP-binding" evidence="11">
    <location>
        <begin position="98"/>
        <end position="309"/>
    </location>
</feature>
<dbReference type="SUPFAM" id="SSF52540">
    <property type="entry name" value="P-loop containing nucleoside triphosphate hydrolases"/>
    <property type="match status" value="1"/>
</dbReference>
<feature type="compositionally biased region" description="Basic residues" evidence="10">
    <location>
        <begin position="1"/>
        <end position="10"/>
    </location>
</feature>
<dbReference type="OrthoDB" id="7396459at2759"/>
<evidence type="ECO:0000259" key="12">
    <source>
        <dbReference type="PROSITE" id="PS51194"/>
    </source>
</evidence>
<evidence type="ECO:0000256" key="10">
    <source>
        <dbReference type="SAM" id="MobiDB-lite"/>
    </source>
</evidence>
<dbReference type="AlphaFoldDB" id="A0A1R1XTF9"/>
<accession>A0A1R1XTF9</accession>
<feature type="compositionally biased region" description="Basic and acidic residues" evidence="10">
    <location>
        <begin position="674"/>
        <end position="688"/>
    </location>
</feature>
<comment type="function">
    <text evidence="9">RNA helicase.</text>
</comment>
<evidence type="ECO:0000256" key="8">
    <source>
        <dbReference type="RuleBase" id="RU000492"/>
    </source>
</evidence>
<dbReference type="InterPro" id="IPR011545">
    <property type="entry name" value="DEAD/DEAH_box_helicase_dom"/>
</dbReference>
<feature type="domain" description="Helicase C-terminal" evidence="12">
    <location>
        <begin position="341"/>
        <end position="514"/>
    </location>
</feature>
<dbReference type="EMBL" id="LSSN01001891">
    <property type="protein sequence ID" value="OMJ17932.1"/>
    <property type="molecule type" value="Genomic_DNA"/>
</dbReference>
<evidence type="ECO:0000256" key="7">
    <source>
        <dbReference type="ARBA" id="ARBA00038002"/>
    </source>
</evidence>
<dbReference type="PROSITE" id="PS51194">
    <property type="entry name" value="HELICASE_CTER"/>
    <property type="match status" value="1"/>
</dbReference>
<dbReference type="GO" id="GO:0003723">
    <property type="term" value="F:RNA binding"/>
    <property type="evidence" value="ECO:0007669"/>
    <property type="project" value="UniProtKB-UniRule"/>
</dbReference>
<evidence type="ECO:0000256" key="3">
    <source>
        <dbReference type="ARBA" id="ARBA00022806"/>
    </source>
</evidence>
<dbReference type="STRING" id="133412.A0A1R1XTF9"/>
<dbReference type="SMART" id="SM00490">
    <property type="entry name" value="HELICc"/>
    <property type="match status" value="1"/>
</dbReference>
<comment type="caution">
    <text evidence="13">The sequence shown here is derived from an EMBL/GenBank/DDBJ whole genome shotgun (WGS) entry which is preliminary data.</text>
</comment>
<dbReference type="InterPro" id="IPR000629">
    <property type="entry name" value="RNA-helicase_DEAD-box_CS"/>
</dbReference>
<dbReference type="Gene3D" id="3.40.50.300">
    <property type="entry name" value="P-loop containing nucleotide triphosphate hydrolases"/>
    <property type="match status" value="2"/>
</dbReference>
<dbReference type="Pfam" id="PF00271">
    <property type="entry name" value="Helicase_C"/>
    <property type="match status" value="1"/>
</dbReference>
<evidence type="ECO:0000313" key="13">
    <source>
        <dbReference type="EMBL" id="OMJ17932.1"/>
    </source>
</evidence>
<dbReference type="InterPro" id="IPR001650">
    <property type="entry name" value="Helicase_C-like"/>
</dbReference>
<dbReference type="InterPro" id="IPR014001">
    <property type="entry name" value="Helicase_ATP-bd"/>
</dbReference>
<comment type="domain">
    <text evidence="9">The Q motif is unique to and characteristic of the DEAD box family of RNA helicases and controls ATP binding and hydrolysis.</text>
</comment>
<feature type="compositionally biased region" description="Basic and acidic residues" evidence="10">
    <location>
        <begin position="11"/>
        <end position="49"/>
    </location>
</feature>
<evidence type="ECO:0000256" key="9">
    <source>
        <dbReference type="RuleBase" id="RU365068"/>
    </source>
</evidence>
<feature type="compositionally biased region" description="Polar residues" evidence="10">
    <location>
        <begin position="644"/>
        <end position="673"/>
    </location>
</feature>
<reference evidence="13 14" key="1">
    <citation type="submission" date="2017-01" db="EMBL/GenBank/DDBJ databases">
        <authorList>
            <person name="Mah S.A."/>
            <person name="Swanson W.J."/>
            <person name="Moy G.W."/>
            <person name="Vacquier V.D."/>
        </authorList>
    </citation>
    <scope>NUCLEOTIDE SEQUENCE [LARGE SCALE GENOMIC DNA]</scope>
    <source>
        <strain evidence="13 14">GSMNP</strain>
    </source>
</reference>
<evidence type="ECO:0000256" key="4">
    <source>
        <dbReference type="ARBA" id="ARBA00022840"/>
    </source>
</evidence>
<keyword evidence="4 8" id="KW-0067">ATP-binding</keyword>
<dbReference type="SMART" id="SM00487">
    <property type="entry name" value="DEXDc"/>
    <property type="match status" value="1"/>
</dbReference>
<dbReference type="GO" id="GO:0016787">
    <property type="term" value="F:hydrolase activity"/>
    <property type="evidence" value="ECO:0007669"/>
    <property type="project" value="UniProtKB-KW"/>
</dbReference>
<dbReference type="Pfam" id="PF00270">
    <property type="entry name" value="DEAD"/>
    <property type="match status" value="1"/>
</dbReference>
<evidence type="ECO:0000259" key="11">
    <source>
        <dbReference type="PROSITE" id="PS51192"/>
    </source>
</evidence>
<feature type="region of interest" description="Disordered" evidence="10">
    <location>
        <begin position="600"/>
        <end position="688"/>
    </location>
</feature>
<dbReference type="CDD" id="cd18787">
    <property type="entry name" value="SF2_C_DEAD"/>
    <property type="match status" value="1"/>
</dbReference>
<comment type="catalytic activity">
    <reaction evidence="9">
        <text>ATP + H2O = ADP + phosphate + H(+)</text>
        <dbReference type="Rhea" id="RHEA:13065"/>
        <dbReference type="ChEBI" id="CHEBI:15377"/>
        <dbReference type="ChEBI" id="CHEBI:15378"/>
        <dbReference type="ChEBI" id="CHEBI:30616"/>
        <dbReference type="ChEBI" id="CHEBI:43474"/>
        <dbReference type="ChEBI" id="CHEBI:456216"/>
        <dbReference type="EC" id="3.6.4.13"/>
    </reaction>
</comment>
<proteinExistence type="inferred from homology"/>
<dbReference type="PROSITE" id="PS00039">
    <property type="entry name" value="DEAD_ATP_HELICASE"/>
    <property type="match status" value="1"/>
</dbReference>
<dbReference type="PROSITE" id="PS51192">
    <property type="entry name" value="HELICASE_ATP_BIND_1"/>
    <property type="match status" value="1"/>
</dbReference>
<dbReference type="EC" id="3.6.4.13" evidence="9"/>
<keyword evidence="1 8" id="KW-0547">Nucleotide-binding</keyword>
<dbReference type="GO" id="GO:0005524">
    <property type="term" value="F:ATP binding"/>
    <property type="evidence" value="ECO:0007669"/>
    <property type="project" value="UniProtKB-UniRule"/>
</dbReference>
<dbReference type="Pfam" id="PF23681">
    <property type="entry name" value="CTT_SPB4"/>
    <property type="match status" value="1"/>
</dbReference>
<keyword evidence="14" id="KW-1185">Reference proteome</keyword>
<gene>
    <name evidence="13" type="ORF">AYI70_g5655</name>
</gene>
<dbReference type="PANTHER" id="PTHR24031">
    <property type="entry name" value="RNA HELICASE"/>
    <property type="match status" value="1"/>
</dbReference>
<keyword evidence="6" id="KW-0175">Coiled coil</keyword>
<feature type="region of interest" description="Disordered" evidence="10">
    <location>
        <begin position="1"/>
        <end position="58"/>
    </location>
</feature>
<evidence type="ECO:0000256" key="5">
    <source>
        <dbReference type="ARBA" id="ARBA00022884"/>
    </source>
</evidence>
<keyword evidence="2 8" id="KW-0378">Hydrolase</keyword>
<feature type="compositionally biased region" description="Basic and acidic residues" evidence="10">
    <location>
        <begin position="622"/>
        <end position="633"/>
    </location>
</feature>
<keyword evidence="5 9" id="KW-0694">RNA-binding</keyword>
<comment type="similarity">
    <text evidence="7">Belongs to the DEAD box helicase family. DDX55/SPB4 subfamily.</text>
</comment>
<keyword evidence="3 8" id="KW-0347">Helicase</keyword>
<dbReference type="GO" id="GO:0003724">
    <property type="term" value="F:RNA helicase activity"/>
    <property type="evidence" value="ECO:0007669"/>
    <property type="project" value="UniProtKB-EC"/>
</dbReference>
<sequence>MAKKTSKTKTKSNETKKDIPISETIAEHATVKEEDNVKSLKNKKQESSGKKNQKPSASAVFSYTESWDKIRPPLNSEIINAMSLQGFENTTPVQFATIPQLLKGKDVVVEAVTGSGKTLAFAVPVIELLIKKIKKNKQSHQNPQAIVISPTRELAQQTYKVFTNLISLTKFDFSVSLAIGGSANESETIEQNTALKSAGTNILIGTPGRLEDLVCGRLIGNNSKAADNQNKKKWQSGSGRRSTPIVNCRELEVLIMDEADRLLDLGFEKQLNMILSMLPKQRRTGLFSATMSEALTELVRTGLRNPAKISVKVESLDGSGLNQITPSSLNIYYITCPPDRKISQLIRWIESRPPQKYIVYFSTCAAVDYFYRLLSNYFKYRNAESGNNTSDSPQSIVVASLHGQMNPKKRSLTYDNFTSLPLVTSGLLVCTDVASRGLDIPDVDCVIQWDLPSDPKVFPHRCGRTARAGRDGSALIFLSPGREETYIEFMSIRKIPMLETSYINADFTPFKKVGEKYPEIDSESDSLIESIRKSICLDRDTYDKSLIAFVSFLPRMPELQKVNPDSFKNFDFDYDKIPYTDKLREKQRLAKLAILKEKNSADSSNKDKKSKKRKVESWSNKAEQKEKKQVRLEKKIKKRDAISRANSLADSENSIDNSSLSTGLGSVVANTNDPEARKSEKLDQIIKEKSMGGAKSLLGLIRKQKPNRV</sequence>
<evidence type="ECO:0000256" key="1">
    <source>
        <dbReference type="ARBA" id="ARBA00022741"/>
    </source>
</evidence>
<dbReference type="InterPro" id="IPR027417">
    <property type="entry name" value="P-loop_NTPase"/>
</dbReference>
<organism evidence="13 14">
    <name type="scientific">Smittium culicis</name>
    <dbReference type="NCBI Taxonomy" id="133412"/>
    <lineage>
        <taxon>Eukaryota</taxon>
        <taxon>Fungi</taxon>
        <taxon>Fungi incertae sedis</taxon>
        <taxon>Zoopagomycota</taxon>
        <taxon>Kickxellomycotina</taxon>
        <taxon>Harpellomycetes</taxon>
        <taxon>Harpellales</taxon>
        <taxon>Legeriomycetaceae</taxon>
        <taxon>Smittium</taxon>
    </lineage>
</organism>
<dbReference type="InterPro" id="IPR056330">
    <property type="entry name" value="CTT_SPB4"/>
</dbReference>
<dbReference type="Proteomes" id="UP000187283">
    <property type="component" value="Unassembled WGS sequence"/>
</dbReference>